<gene>
    <name evidence="8" type="ORF">C3B51_00730</name>
</gene>
<dbReference type="InterPro" id="IPR001227">
    <property type="entry name" value="Ac_transferase_dom_sf"/>
</dbReference>
<dbReference type="RefSeq" id="WP_130243848.1">
    <property type="nucleotide sequence ID" value="NZ_PPUZ01000002.1"/>
</dbReference>
<reference evidence="8 9" key="1">
    <citation type="submission" date="2018-01" db="EMBL/GenBank/DDBJ databases">
        <title>Co-occurrence of chitin degradation, pigmentation and bioactivity in marine Pseudoalteromonas.</title>
        <authorList>
            <person name="Paulsen S."/>
            <person name="Gram L."/>
            <person name="Machado H."/>
        </authorList>
    </citation>
    <scope>NUCLEOTIDE SEQUENCE [LARGE SCALE GENOMIC DNA]</scope>
    <source>
        <strain evidence="8 9">S1946</strain>
    </source>
</reference>
<dbReference type="UniPathway" id="UPA00094"/>
<dbReference type="Pfam" id="PF00698">
    <property type="entry name" value="Acyl_transf_1"/>
    <property type="match status" value="1"/>
</dbReference>
<dbReference type="InterPro" id="IPR009081">
    <property type="entry name" value="PP-bd_ACP"/>
</dbReference>
<dbReference type="GO" id="GO:0004315">
    <property type="term" value="F:3-oxoacyl-[acyl-carrier-protein] synthase activity"/>
    <property type="evidence" value="ECO:0007669"/>
    <property type="project" value="InterPro"/>
</dbReference>
<dbReference type="Pfam" id="PF02801">
    <property type="entry name" value="Ketoacyl-synt_C"/>
    <property type="match status" value="1"/>
</dbReference>
<keyword evidence="2" id="KW-0596">Phosphopantetheine</keyword>
<dbReference type="SMART" id="SM00827">
    <property type="entry name" value="PKS_AT"/>
    <property type="match status" value="1"/>
</dbReference>
<evidence type="ECO:0000313" key="9">
    <source>
        <dbReference type="Proteomes" id="UP000292345"/>
    </source>
</evidence>
<feature type="domain" description="Carrier" evidence="6">
    <location>
        <begin position="919"/>
        <end position="994"/>
    </location>
</feature>
<name>A0A4Q7ELJ9_9GAMM</name>
<feature type="region of interest" description="Disordered" evidence="5">
    <location>
        <begin position="897"/>
        <end position="917"/>
    </location>
</feature>
<evidence type="ECO:0000256" key="5">
    <source>
        <dbReference type="SAM" id="MobiDB-lite"/>
    </source>
</evidence>
<dbReference type="InterPro" id="IPR018201">
    <property type="entry name" value="Ketoacyl_synth_AS"/>
</dbReference>
<dbReference type="GO" id="GO:0006633">
    <property type="term" value="P:fatty acid biosynthetic process"/>
    <property type="evidence" value="ECO:0007669"/>
    <property type="project" value="UniProtKB-UniPathway"/>
</dbReference>
<dbReference type="InterPro" id="IPR016035">
    <property type="entry name" value="Acyl_Trfase/lysoPLipase"/>
</dbReference>
<dbReference type="GO" id="GO:0004312">
    <property type="term" value="F:fatty acid synthase activity"/>
    <property type="evidence" value="ECO:0007669"/>
    <property type="project" value="TreeGrafter"/>
</dbReference>
<dbReference type="InterPro" id="IPR014043">
    <property type="entry name" value="Acyl_transferase_dom"/>
</dbReference>
<dbReference type="CDD" id="cd00833">
    <property type="entry name" value="PKS"/>
    <property type="match status" value="1"/>
</dbReference>
<evidence type="ECO:0000313" key="8">
    <source>
        <dbReference type="EMBL" id="RZM85208.1"/>
    </source>
</evidence>
<dbReference type="InterPro" id="IPR014031">
    <property type="entry name" value="Ketoacyl_synth_C"/>
</dbReference>
<dbReference type="Gene3D" id="3.40.366.10">
    <property type="entry name" value="Malonyl-Coenzyme A Acyl Carrier Protein, domain 2"/>
    <property type="match status" value="1"/>
</dbReference>
<sequence>MNYDNAVAVIGLSARAPGASDLAQFWRNLCAGETAFTEISDEALKAQGIHDKFLAQDDYVKVGVGIEDVDKFDASFFDIPAREACVLDPQQRIFLEGCWEALENAGYATEQAERSVGVFAGASMNSYWMRNLGCQPEYVSSNAGFQALLGNDKDYLATRVAYKLNLQGPAVTVQTACSTSLVAVHMACQNILLGECDMALAGGVSIKVPQDAGYFYQDGMPFSKDGQCQVFDKDGSGTIFGSGMGVVLLKAYDQAIADNDNILAVIRGSAFNNDGNRKVGFTAPSSEGQVAAIKRALTVAEVDAHSISYIETHGTGTNLGDPIEFQGIQSVYGNGDMPCFIGALKGSVGHLETAAGIVGLIKTVLMLQHKQIPPLANFKELNPLIEADGTRFRFNTTEQPWDADFPRRAGVSSFGMGGTNSHIVLEEAPAPGVDTVSADLTREIVTLSAKSASSLEQMSANLLQWLEHNQDANFHHVCASLQTHRQDFSHRRSFLASSVEQAIDILKNHPEQQLTMSSPQRDSLVFLFPGAGAQYVNMGRDLYRSNATYAAALDRCLDRFESLLGLSLRDYLDSAPQNTDALMQAMQAPNLMFPLTFSFQYALTQLLADWQLQPQACLGHSHGEYIIAHLAGVMDFETVTLLVAKRAELMMKLQPGQMLVVPHSAEQVATVVADMPISFGAKNSAKNTVLSGSTEQVADAKRKLDAQLGGDIKALHIDAGLHSHLIDAIYDEFLAVVAQCQLHAPKIDWVSSISGEWVNEATVTQSQYWADHMRNTVEFVTASTTMMEKYPNAVFLDLGPNQVVGELLRENHADKNPSVVPFARSLRQAVPDTAVLQEALSRLWLCGYTLDWCALNPEPVRPLPLPTYAFDRRSYWVEYNQDPDDALRFESLSFSSDTQESSDSSEQGNRPNLMTPFVAPATSTEEKVAQIWRQFFGIAPLGIYDNFIELGGTSLLATEVIGDINRVLKCKITLSNFLAAGNIHKAAELVEQWHEEHELKLKLEILDMLETV</sequence>
<dbReference type="SUPFAM" id="SSF47336">
    <property type="entry name" value="ACP-like"/>
    <property type="match status" value="1"/>
</dbReference>
<evidence type="ECO:0000259" key="7">
    <source>
        <dbReference type="PROSITE" id="PS52004"/>
    </source>
</evidence>
<protein>
    <submittedName>
        <fullName evidence="8">Polyketide synthase</fullName>
    </submittedName>
</protein>
<dbReference type="InterPro" id="IPR036736">
    <property type="entry name" value="ACP-like_sf"/>
</dbReference>
<dbReference type="Pfam" id="PF00109">
    <property type="entry name" value="ketoacyl-synt"/>
    <property type="match status" value="1"/>
</dbReference>
<comment type="pathway">
    <text evidence="1">Lipid metabolism; fatty acid biosynthesis.</text>
</comment>
<evidence type="ECO:0000256" key="4">
    <source>
        <dbReference type="ARBA" id="ARBA00022679"/>
    </source>
</evidence>
<keyword evidence="4" id="KW-0808">Transferase</keyword>
<proteinExistence type="predicted"/>
<dbReference type="Pfam" id="PF00550">
    <property type="entry name" value="PP-binding"/>
    <property type="match status" value="1"/>
</dbReference>
<dbReference type="InterPro" id="IPR014030">
    <property type="entry name" value="Ketoacyl_synth_N"/>
</dbReference>
<dbReference type="EMBL" id="PPUZ01000002">
    <property type="protein sequence ID" value="RZM85208.1"/>
    <property type="molecule type" value="Genomic_DNA"/>
</dbReference>
<feature type="compositionally biased region" description="Low complexity" evidence="5">
    <location>
        <begin position="897"/>
        <end position="907"/>
    </location>
</feature>
<dbReference type="SMART" id="SM00825">
    <property type="entry name" value="PKS_KS"/>
    <property type="match status" value="1"/>
</dbReference>
<organism evidence="8 9">
    <name type="scientific">Pseudoalteromonas rubra</name>
    <dbReference type="NCBI Taxonomy" id="43658"/>
    <lineage>
        <taxon>Bacteria</taxon>
        <taxon>Pseudomonadati</taxon>
        <taxon>Pseudomonadota</taxon>
        <taxon>Gammaproteobacteria</taxon>
        <taxon>Alteromonadales</taxon>
        <taxon>Pseudoalteromonadaceae</taxon>
        <taxon>Pseudoalteromonas</taxon>
    </lineage>
</organism>
<dbReference type="InterPro" id="IPR016039">
    <property type="entry name" value="Thiolase-like"/>
</dbReference>
<dbReference type="InterPro" id="IPR050091">
    <property type="entry name" value="PKS_NRPS_Biosynth_Enz"/>
</dbReference>
<dbReference type="PANTHER" id="PTHR43775:SF51">
    <property type="entry name" value="INACTIVE PHENOLPHTHIOCEROL SYNTHESIS POLYKETIDE SYNTHASE TYPE I PKS1-RELATED"/>
    <property type="match status" value="1"/>
</dbReference>
<comment type="caution">
    <text evidence="8">The sequence shown here is derived from an EMBL/GenBank/DDBJ whole genome shotgun (WGS) entry which is preliminary data.</text>
</comment>
<dbReference type="PROSITE" id="PS00606">
    <property type="entry name" value="KS3_1"/>
    <property type="match status" value="1"/>
</dbReference>
<dbReference type="PROSITE" id="PS50075">
    <property type="entry name" value="CARRIER"/>
    <property type="match status" value="1"/>
</dbReference>
<dbReference type="SUPFAM" id="SSF53901">
    <property type="entry name" value="Thiolase-like"/>
    <property type="match status" value="1"/>
</dbReference>
<dbReference type="PANTHER" id="PTHR43775">
    <property type="entry name" value="FATTY ACID SYNTHASE"/>
    <property type="match status" value="1"/>
</dbReference>
<evidence type="ECO:0000256" key="3">
    <source>
        <dbReference type="ARBA" id="ARBA00022553"/>
    </source>
</evidence>
<dbReference type="Gene3D" id="1.10.1200.10">
    <property type="entry name" value="ACP-like"/>
    <property type="match status" value="1"/>
</dbReference>
<dbReference type="PROSITE" id="PS52004">
    <property type="entry name" value="KS3_2"/>
    <property type="match status" value="1"/>
</dbReference>
<dbReference type="Gene3D" id="3.40.47.10">
    <property type="match status" value="1"/>
</dbReference>
<dbReference type="Proteomes" id="UP000292345">
    <property type="component" value="Unassembled WGS sequence"/>
</dbReference>
<dbReference type="Gene3D" id="3.30.70.3290">
    <property type="match status" value="1"/>
</dbReference>
<dbReference type="SUPFAM" id="SSF52151">
    <property type="entry name" value="FabD/lysophospholipase-like"/>
    <property type="match status" value="1"/>
</dbReference>
<dbReference type="AlphaFoldDB" id="A0A4Q7ELJ9"/>
<feature type="domain" description="Ketosynthase family 3 (KS3)" evidence="7">
    <location>
        <begin position="4"/>
        <end position="427"/>
    </location>
</feature>
<evidence type="ECO:0000256" key="1">
    <source>
        <dbReference type="ARBA" id="ARBA00005194"/>
    </source>
</evidence>
<dbReference type="InterPro" id="IPR020841">
    <property type="entry name" value="PKS_Beta-ketoAc_synthase_dom"/>
</dbReference>
<evidence type="ECO:0000256" key="2">
    <source>
        <dbReference type="ARBA" id="ARBA00022450"/>
    </source>
</evidence>
<dbReference type="Gene3D" id="3.30.70.250">
    <property type="entry name" value="Malonyl-CoA ACP transacylase, ACP-binding"/>
    <property type="match status" value="1"/>
</dbReference>
<dbReference type="Pfam" id="PF22621">
    <property type="entry name" value="CurL-like_PKS_C"/>
    <property type="match status" value="1"/>
</dbReference>
<keyword evidence="3" id="KW-0597">Phosphoprotein</keyword>
<evidence type="ECO:0000259" key="6">
    <source>
        <dbReference type="PROSITE" id="PS50075"/>
    </source>
</evidence>
<accession>A0A4Q7ELJ9</accession>